<protein>
    <submittedName>
        <fullName evidence="1">Uncharacterized protein</fullName>
    </submittedName>
</protein>
<organism evidence="1 2">
    <name type="scientific">Loigolactobacillus backii</name>
    <dbReference type="NCBI Taxonomy" id="375175"/>
    <lineage>
        <taxon>Bacteria</taxon>
        <taxon>Bacillati</taxon>
        <taxon>Bacillota</taxon>
        <taxon>Bacilli</taxon>
        <taxon>Lactobacillales</taxon>
        <taxon>Lactobacillaceae</taxon>
        <taxon>Loigolactobacillus</taxon>
    </lineage>
</organism>
<name>A0A192H017_9LACO</name>
<accession>A0A192H017</accession>
<proteinExistence type="predicted"/>
<dbReference type="STRING" id="375175.AYR53_00180"/>
<dbReference type="AlphaFoldDB" id="A0A192H017"/>
<keyword evidence="2" id="KW-1185">Reference proteome</keyword>
<evidence type="ECO:0000313" key="1">
    <source>
        <dbReference type="EMBL" id="ANK61311.1"/>
    </source>
</evidence>
<dbReference type="GeneID" id="42980651"/>
<reference evidence="1 2" key="1">
    <citation type="submission" date="2016-03" db="EMBL/GenBank/DDBJ databases">
        <title>Pediococcus and Lactobacillus from brewery environment - whole genome sequencing and assembly.</title>
        <authorList>
            <person name="Behr J."/>
            <person name="Geissler A.J."/>
            <person name="Vogel R.F."/>
        </authorList>
    </citation>
    <scope>NUCLEOTIDE SEQUENCE [LARGE SCALE GENOMIC DNA]</scope>
    <source>
        <strain evidence="1 2">TMW 1.1989</strain>
    </source>
</reference>
<sequence length="385" mass="42368">MQKKVYHLNTALMALFNWKVMLLAIIGGLIGAYAFNYQAANKPTATSYTGTTFVLLSAKTNKQPTTQAGLDQWVPDESTVKTYTYIMHSGRFMATASQALAKQGIKMNSVQLQNSVGTWQNSNTNLISVQAKGNRKNVTTIADSVAETAVAQYGNYLSKGKASLIQSAWLETNTTKPKTLGATFQGGLLGFLLVCLIAVLFSLLRKGINAKFLQDHLGHRNVFDVTKFETPQLASEFLMTIGDKKTVLLTAADETISGQWLAKQVAKLGCQTLFISFSADQEADRKLKPISENFASITIPASDQGYKMAQETEKILEQASKYDQIFIQSNSILTNPATQALVKQVDGIFELVSPTTKRETLEEQDAFLRKYQLKFIGDILLDTKA</sequence>
<dbReference type="RefSeq" id="WP_068280031.1">
    <property type="nucleotide sequence ID" value="NZ_CP014873.1"/>
</dbReference>
<gene>
    <name evidence="1" type="ORF">AYR53_00180</name>
</gene>
<dbReference type="Proteomes" id="UP000078582">
    <property type="component" value="Chromosome"/>
</dbReference>
<dbReference type="EMBL" id="CP014873">
    <property type="protein sequence ID" value="ANK61311.1"/>
    <property type="molecule type" value="Genomic_DNA"/>
</dbReference>
<evidence type="ECO:0000313" key="2">
    <source>
        <dbReference type="Proteomes" id="UP000078582"/>
    </source>
</evidence>